<evidence type="ECO:0000313" key="3">
    <source>
        <dbReference type="EMBL" id="MEW9572630.1"/>
    </source>
</evidence>
<evidence type="ECO:0000259" key="2">
    <source>
        <dbReference type="Pfam" id="PF19543"/>
    </source>
</evidence>
<reference evidence="3 4" key="1">
    <citation type="submission" date="2024-06" db="EMBL/GenBank/DDBJ databases">
        <authorList>
            <person name="Woo H."/>
        </authorList>
    </citation>
    <scope>NUCLEOTIDE SEQUENCE [LARGE SCALE GENOMIC DNA]</scope>
    <source>
        <strain evidence="3 4">Si-c</strain>
    </source>
</reference>
<dbReference type="InterPro" id="IPR017853">
    <property type="entry name" value="GH"/>
</dbReference>
<name>A0ABV3QFL0_9GAMM</name>
<dbReference type="InterPro" id="IPR045711">
    <property type="entry name" value="GH123-like_N"/>
</dbReference>
<protein>
    <submittedName>
        <fullName evidence="3">Glycoside hydrolase domain-containing protein</fullName>
    </submittedName>
</protein>
<dbReference type="RefSeq" id="WP_367854697.1">
    <property type="nucleotide sequence ID" value="NZ_JBFOHK010000003.1"/>
</dbReference>
<dbReference type="SUPFAM" id="SSF51445">
    <property type="entry name" value="(Trans)glycosidases"/>
    <property type="match status" value="1"/>
</dbReference>
<feature type="signal peptide" evidence="1">
    <location>
        <begin position="1"/>
        <end position="24"/>
    </location>
</feature>
<dbReference type="EMBL" id="JBFOHK010000003">
    <property type="protein sequence ID" value="MEW9572630.1"/>
    <property type="molecule type" value="Genomic_DNA"/>
</dbReference>
<keyword evidence="1" id="KW-0732">Signal</keyword>
<comment type="caution">
    <text evidence="3">The sequence shown here is derived from an EMBL/GenBank/DDBJ whole genome shotgun (WGS) entry which is preliminary data.</text>
</comment>
<feature type="chain" id="PRO_5045493768" evidence="1">
    <location>
        <begin position="25"/>
        <end position="1023"/>
    </location>
</feature>
<sequence length="1023" mass="112293">MRHPRALGLLTCALLAGSISAAVAQTQTLQDGVQLRWNADQYGNHRYTVAVAKPATAVQATIPWHRRDHHPESVATIVVGPDGQVVGNVVRERIDQAEGVLAFEAKQAGTYAIYYQPYISSGSRNYPTVKYRAPTDTADAAWVKKNRLDDPRRAAKLPQARVTGYQAVDDFDAYTDMEHTATPAEVQRVLAANPGQPWLLFPETREHPIRMFTQLPERWAGRGAGGNFADHALRGEYLGFQVGLWTARAAAQDVRVSFGELHGPDGAAIPAARLTCFNLGGIDYAGKPFTDRLDVAQGRVQPLWMGLDVPADAKPGVYRGTLTISADGVPPRQVPLAITVDAGEAVAHGDNDPSRLTRLRWLNSTLAQNNDLVKPFTAVTVHGAKLGILGRTVMLAPSGLPAQIDSFFDERMTGYTKTPRALLAAPMQLLVQDAGGSTHALNAAGTPKVVVDGPGKVHWQVAGQAGPLRGEVTASLEMDGTLSYAIALTATQAVKLDDIRLEIPLKNDVAQYELGLGRTGSATPDSFAWKWNVENNQDGAWIGAVNAGLEFHLRDEHYRRPLNTNFYHQQPLVMPSSWDNAGAGGITFARDGARYLVKAFSGARTMAAGQTLHYDLVLRVTPFKVIKPAQHFAERYYHGYANLEQIKAEGANVVNIHHATPINPWINYPFLTPVAMKAFIDQAHALGMEVKIYDTIRELSDRSPELPMLESLTGCRIGADGKAAPGPCSEIISAGRGGGFSWLQEHLDGDYIPAWHVPENRDAAVIDAGQSRWHNYYIEGLDWLARNVGIDGLYLDDVAYDRTTMKRVRKVLDAHRPHPLIDLHSASQFDARDGYINSALLYMGLFPYIDRLWFGEEFDYEHTSPAYWLTEISGIPYGLMGEMLQNGGNPWRGMVFGMTNRLPWTGGDPRHLWQLWDAFGIEQADMIGWWVHDTPVKTGNPDVLATSYVRKGDKTLVSIASWAPATTKVKLTIDWKMLGLNPSRVRLVAPAVEGFQPAATFKPGDAIPVEPGKGWLLELEPAR</sequence>
<keyword evidence="3" id="KW-0378">Hydrolase</keyword>
<organism evidence="3 4">
    <name type="scientific">Rhodanobacter lycopersici</name>
    <dbReference type="NCBI Taxonomy" id="3162487"/>
    <lineage>
        <taxon>Bacteria</taxon>
        <taxon>Pseudomonadati</taxon>
        <taxon>Pseudomonadota</taxon>
        <taxon>Gammaproteobacteria</taxon>
        <taxon>Lysobacterales</taxon>
        <taxon>Rhodanobacteraceae</taxon>
        <taxon>Rhodanobacter</taxon>
    </lineage>
</organism>
<evidence type="ECO:0000313" key="4">
    <source>
        <dbReference type="Proteomes" id="UP001556220"/>
    </source>
</evidence>
<keyword evidence="4" id="KW-1185">Reference proteome</keyword>
<evidence type="ECO:0000256" key="1">
    <source>
        <dbReference type="SAM" id="SignalP"/>
    </source>
</evidence>
<dbReference type="GO" id="GO:0016787">
    <property type="term" value="F:hydrolase activity"/>
    <property type="evidence" value="ECO:0007669"/>
    <property type="project" value="UniProtKB-KW"/>
</dbReference>
<dbReference type="Pfam" id="PF19543">
    <property type="entry name" value="GH123_N"/>
    <property type="match status" value="1"/>
</dbReference>
<proteinExistence type="predicted"/>
<feature type="domain" description="Glycoside hydrolase 123-like N-terminal" evidence="2">
    <location>
        <begin position="36"/>
        <end position="1019"/>
    </location>
</feature>
<gene>
    <name evidence="3" type="ORF">ABQJ54_12800</name>
</gene>
<accession>A0ABV3QFL0</accession>
<dbReference type="Proteomes" id="UP001556220">
    <property type="component" value="Unassembled WGS sequence"/>
</dbReference>